<proteinExistence type="predicted"/>
<reference evidence="1 2" key="1">
    <citation type="journal article" date="2024" name="G3 (Bethesda)">
        <title>Genome assembly of Hibiscus sabdariffa L. provides insights into metabolisms of medicinal natural products.</title>
        <authorList>
            <person name="Kim T."/>
        </authorList>
    </citation>
    <scope>NUCLEOTIDE SEQUENCE [LARGE SCALE GENOMIC DNA]</scope>
    <source>
        <strain evidence="1">TK-2024</strain>
        <tissue evidence="1">Old leaves</tissue>
    </source>
</reference>
<protein>
    <submittedName>
        <fullName evidence="1">Uncharacterized protein</fullName>
    </submittedName>
</protein>
<comment type="caution">
    <text evidence="1">The sequence shown here is derived from an EMBL/GenBank/DDBJ whole genome shotgun (WGS) entry which is preliminary data.</text>
</comment>
<accession>A0ABR2TGF7</accession>
<dbReference type="Proteomes" id="UP001396334">
    <property type="component" value="Unassembled WGS sequence"/>
</dbReference>
<evidence type="ECO:0000313" key="2">
    <source>
        <dbReference type="Proteomes" id="UP001396334"/>
    </source>
</evidence>
<sequence length="179" mass="20840">MEDSSFIIFDLILENERRHSCLAREVNELRDLYSKATETVEKERLRRLIWQAQMSDSEFNRLRIQEEDYWNSWQQKSRERDAAFDAIRRLEHNLSAVGPVDPVQVVAVACDEKVLCKPKTKRCTQHGYSFIFASKLGSYVASQSMVRSGVICRTEARAMLWDLGIWSKVLCEISTGIFR</sequence>
<organism evidence="1 2">
    <name type="scientific">Hibiscus sabdariffa</name>
    <name type="common">roselle</name>
    <dbReference type="NCBI Taxonomy" id="183260"/>
    <lineage>
        <taxon>Eukaryota</taxon>
        <taxon>Viridiplantae</taxon>
        <taxon>Streptophyta</taxon>
        <taxon>Embryophyta</taxon>
        <taxon>Tracheophyta</taxon>
        <taxon>Spermatophyta</taxon>
        <taxon>Magnoliopsida</taxon>
        <taxon>eudicotyledons</taxon>
        <taxon>Gunneridae</taxon>
        <taxon>Pentapetalae</taxon>
        <taxon>rosids</taxon>
        <taxon>malvids</taxon>
        <taxon>Malvales</taxon>
        <taxon>Malvaceae</taxon>
        <taxon>Malvoideae</taxon>
        <taxon>Hibiscus</taxon>
    </lineage>
</organism>
<name>A0ABR2TGF7_9ROSI</name>
<keyword evidence="2" id="KW-1185">Reference proteome</keyword>
<gene>
    <name evidence="1" type="ORF">V6N11_078576</name>
</gene>
<evidence type="ECO:0000313" key="1">
    <source>
        <dbReference type="EMBL" id="KAK9036581.1"/>
    </source>
</evidence>
<dbReference type="EMBL" id="JBBPBN010000006">
    <property type="protein sequence ID" value="KAK9036581.1"/>
    <property type="molecule type" value="Genomic_DNA"/>
</dbReference>